<dbReference type="AlphaFoldDB" id="A0A5J4QG07"/>
<evidence type="ECO:0000313" key="1">
    <source>
        <dbReference type="EMBL" id="KAA6320209.1"/>
    </source>
</evidence>
<sequence length="26" mass="3110">MDQLIPIEQKIHEIRGQRVMLDFDLA</sequence>
<reference evidence="1" key="1">
    <citation type="submission" date="2019-03" db="EMBL/GenBank/DDBJ databases">
        <title>Single cell metagenomics reveals metabolic interactions within the superorganism composed of flagellate Streblomastix strix and complex community of Bacteroidetes bacteria on its surface.</title>
        <authorList>
            <person name="Treitli S.C."/>
            <person name="Kolisko M."/>
            <person name="Husnik F."/>
            <person name="Keeling P."/>
            <person name="Hampl V."/>
        </authorList>
    </citation>
    <scope>NUCLEOTIDE SEQUENCE</scope>
    <source>
        <strain evidence="1">STM</strain>
    </source>
</reference>
<feature type="non-terminal residue" evidence="1">
    <location>
        <position position="26"/>
    </location>
</feature>
<gene>
    <name evidence="1" type="ORF">EZS27_029987</name>
</gene>
<accession>A0A5J4QG07</accession>
<comment type="caution">
    <text evidence="1">The sequence shown here is derived from an EMBL/GenBank/DDBJ whole genome shotgun (WGS) entry which is preliminary data.</text>
</comment>
<proteinExistence type="predicted"/>
<organism evidence="1">
    <name type="scientific">termite gut metagenome</name>
    <dbReference type="NCBI Taxonomy" id="433724"/>
    <lineage>
        <taxon>unclassified sequences</taxon>
        <taxon>metagenomes</taxon>
        <taxon>organismal metagenomes</taxon>
    </lineage>
</organism>
<dbReference type="EMBL" id="SNRY01003656">
    <property type="protein sequence ID" value="KAA6320209.1"/>
    <property type="molecule type" value="Genomic_DNA"/>
</dbReference>
<name>A0A5J4QG07_9ZZZZ</name>
<protein>
    <submittedName>
        <fullName evidence="1">Uncharacterized protein</fullName>
    </submittedName>
</protein>